<name>A0ABS5JQM3_9BACT</name>
<proteinExistence type="predicted"/>
<accession>A0ABS5JQM3</accession>
<protein>
    <submittedName>
        <fullName evidence="2">Uncharacterized protein</fullName>
    </submittedName>
</protein>
<reference evidence="2 3" key="1">
    <citation type="journal article" date="2015" name="Int. J. Syst. Evol. Microbiol.">
        <title>Carboxylicivirga linearis sp. nov., isolated from a sea cucumber culture pond.</title>
        <authorList>
            <person name="Wang F.Q."/>
            <person name="Zhou Y.X."/>
            <person name="Lin X.Z."/>
            <person name="Chen G.J."/>
            <person name="Du Z.J."/>
        </authorList>
    </citation>
    <scope>NUCLEOTIDE SEQUENCE [LARGE SCALE GENOMIC DNA]</scope>
    <source>
        <strain evidence="2 3">FB218</strain>
    </source>
</reference>
<keyword evidence="1" id="KW-1133">Transmembrane helix</keyword>
<evidence type="ECO:0000313" key="3">
    <source>
        <dbReference type="Proteomes" id="UP000708576"/>
    </source>
</evidence>
<feature type="transmembrane region" description="Helical" evidence="1">
    <location>
        <begin position="12"/>
        <end position="31"/>
    </location>
</feature>
<keyword evidence="3" id="KW-1185">Reference proteome</keyword>
<evidence type="ECO:0000256" key="1">
    <source>
        <dbReference type="SAM" id="Phobius"/>
    </source>
</evidence>
<keyword evidence="1" id="KW-0812">Transmembrane</keyword>
<evidence type="ECO:0000313" key="2">
    <source>
        <dbReference type="EMBL" id="MBS2096781.1"/>
    </source>
</evidence>
<sequence length="56" mass="6316">MKSLLNKELYGIKIKYLLVALPVFIIASAIFNDWDNFKRGLAGESEITESVISVKE</sequence>
<organism evidence="2 3">
    <name type="scientific">Carboxylicivirga linearis</name>
    <dbReference type="NCBI Taxonomy" id="1628157"/>
    <lineage>
        <taxon>Bacteria</taxon>
        <taxon>Pseudomonadati</taxon>
        <taxon>Bacteroidota</taxon>
        <taxon>Bacteroidia</taxon>
        <taxon>Marinilabiliales</taxon>
        <taxon>Marinilabiliaceae</taxon>
        <taxon>Carboxylicivirga</taxon>
    </lineage>
</organism>
<dbReference type="RefSeq" id="WP_212212196.1">
    <property type="nucleotide sequence ID" value="NZ_JAGUCO010000001.1"/>
</dbReference>
<gene>
    <name evidence="2" type="ORF">KEM10_00740</name>
</gene>
<keyword evidence="1" id="KW-0472">Membrane</keyword>
<comment type="caution">
    <text evidence="2">The sequence shown here is derived from an EMBL/GenBank/DDBJ whole genome shotgun (WGS) entry which is preliminary data.</text>
</comment>
<dbReference type="EMBL" id="JAGUCO010000001">
    <property type="protein sequence ID" value="MBS2096781.1"/>
    <property type="molecule type" value="Genomic_DNA"/>
</dbReference>
<dbReference type="Proteomes" id="UP000708576">
    <property type="component" value="Unassembled WGS sequence"/>
</dbReference>